<reference evidence="5 6" key="1">
    <citation type="journal article" date="2023" name="Plants (Basel)">
        <title>Bridging the Gap: Combining Genomics and Transcriptomics Approaches to Understand Stylosanthes scabra, an Orphan Legume from the Brazilian Caatinga.</title>
        <authorList>
            <person name="Ferreira-Neto J.R.C."/>
            <person name="da Silva M.D."/>
            <person name="Binneck E."/>
            <person name="de Melo N.F."/>
            <person name="da Silva R.H."/>
            <person name="de Melo A.L.T.M."/>
            <person name="Pandolfi V."/>
            <person name="Bustamante F.O."/>
            <person name="Brasileiro-Vidal A.C."/>
            <person name="Benko-Iseppon A.M."/>
        </authorList>
    </citation>
    <scope>NUCLEOTIDE SEQUENCE [LARGE SCALE GENOMIC DNA]</scope>
    <source>
        <tissue evidence="5">Leaves</tissue>
    </source>
</reference>
<sequence length="215" mass="23529">MATPSLPLQFLLLTLLLLLLHTSANTPQSRKPIANNPLTDYIKSSCKATRYPAACLQSLMAYANAIRQNELRLVQTALTVSITRTQSCAFFVKTAARQKGIQAREAQAVKDCLDNMHSSIDSLTQSAKELNGLTGRASAQDFAWHMSNVQTWVSAAMTYQSTCLDGFSGPYYRTMNGRFKSAITAKVVNASQVTSNALAFVNRFASKHLTQTPSN</sequence>
<name>A0ABU6SC88_9FABA</name>
<evidence type="ECO:0000313" key="6">
    <source>
        <dbReference type="Proteomes" id="UP001341840"/>
    </source>
</evidence>
<dbReference type="Proteomes" id="UP001341840">
    <property type="component" value="Unassembled WGS sequence"/>
</dbReference>
<keyword evidence="6" id="KW-1185">Reference proteome</keyword>
<evidence type="ECO:0000259" key="4">
    <source>
        <dbReference type="SMART" id="SM00856"/>
    </source>
</evidence>
<protein>
    <recommendedName>
        <fullName evidence="4">Pectinesterase inhibitor domain-containing protein</fullName>
    </recommendedName>
</protein>
<gene>
    <name evidence="5" type="ORF">PIB30_033101</name>
</gene>
<comment type="similarity">
    <text evidence="2">Belongs to the PMEI family.</text>
</comment>
<evidence type="ECO:0000313" key="5">
    <source>
        <dbReference type="EMBL" id="MED6133967.1"/>
    </source>
</evidence>
<organism evidence="5 6">
    <name type="scientific">Stylosanthes scabra</name>
    <dbReference type="NCBI Taxonomy" id="79078"/>
    <lineage>
        <taxon>Eukaryota</taxon>
        <taxon>Viridiplantae</taxon>
        <taxon>Streptophyta</taxon>
        <taxon>Embryophyta</taxon>
        <taxon>Tracheophyta</taxon>
        <taxon>Spermatophyta</taxon>
        <taxon>Magnoliopsida</taxon>
        <taxon>eudicotyledons</taxon>
        <taxon>Gunneridae</taxon>
        <taxon>Pentapetalae</taxon>
        <taxon>rosids</taxon>
        <taxon>fabids</taxon>
        <taxon>Fabales</taxon>
        <taxon>Fabaceae</taxon>
        <taxon>Papilionoideae</taxon>
        <taxon>50 kb inversion clade</taxon>
        <taxon>dalbergioids sensu lato</taxon>
        <taxon>Dalbergieae</taxon>
        <taxon>Pterocarpus clade</taxon>
        <taxon>Stylosanthes</taxon>
    </lineage>
</organism>
<dbReference type="PANTHER" id="PTHR31080">
    <property type="entry name" value="PECTINESTERASE INHIBITOR-LIKE"/>
    <property type="match status" value="1"/>
</dbReference>
<dbReference type="EMBL" id="JASCZI010060563">
    <property type="protein sequence ID" value="MED6133967.1"/>
    <property type="molecule type" value="Genomic_DNA"/>
</dbReference>
<dbReference type="Pfam" id="PF04043">
    <property type="entry name" value="PMEI"/>
    <property type="match status" value="1"/>
</dbReference>
<evidence type="ECO:0000256" key="3">
    <source>
        <dbReference type="SAM" id="SignalP"/>
    </source>
</evidence>
<dbReference type="NCBIfam" id="TIGR01614">
    <property type="entry name" value="PME_inhib"/>
    <property type="match status" value="1"/>
</dbReference>
<dbReference type="InterPro" id="IPR006501">
    <property type="entry name" value="Pectinesterase_inhib_dom"/>
</dbReference>
<dbReference type="SMART" id="SM00856">
    <property type="entry name" value="PMEI"/>
    <property type="match status" value="1"/>
</dbReference>
<keyword evidence="1 3" id="KW-0732">Signal</keyword>
<dbReference type="InterPro" id="IPR035513">
    <property type="entry name" value="Invertase/methylesterase_inhib"/>
</dbReference>
<proteinExistence type="inferred from homology"/>
<feature type="signal peptide" evidence="3">
    <location>
        <begin position="1"/>
        <end position="24"/>
    </location>
</feature>
<comment type="caution">
    <text evidence="5">The sequence shown here is derived from an EMBL/GenBank/DDBJ whole genome shotgun (WGS) entry which is preliminary data.</text>
</comment>
<dbReference type="PANTHER" id="PTHR31080:SF207">
    <property type="entry name" value="PECTINESTERASE INHIBITOR 9"/>
    <property type="match status" value="1"/>
</dbReference>
<feature type="domain" description="Pectinesterase inhibitor" evidence="4">
    <location>
        <begin position="37"/>
        <end position="200"/>
    </location>
</feature>
<evidence type="ECO:0000256" key="1">
    <source>
        <dbReference type="ARBA" id="ARBA00022729"/>
    </source>
</evidence>
<dbReference type="SUPFAM" id="SSF101148">
    <property type="entry name" value="Plant invertase/pectin methylesterase inhibitor"/>
    <property type="match status" value="1"/>
</dbReference>
<dbReference type="InterPro" id="IPR051955">
    <property type="entry name" value="PME_Inhibitor"/>
</dbReference>
<dbReference type="CDD" id="cd15798">
    <property type="entry name" value="PMEI-like_3"/>
    <property type="match status" value="1"/>
</dbReference>
<dbReference type="Gene3D" id="1.20.140.40">
    <property type="entry name" value="Invertase/pectin methylesterase inhibitor family protein"/>
    <property type="match status" value="1"/>
</dbReference>
<accession>A0ABU6SC88</accession>
<feature type="chain" id="PRO_5047338179" description="Pectinesterase inhibitor domain-containing protein" evidence="3">
    <location>
        <begin position="25"/>
        <end position="215"/>
    </location>
</feature>
<evidence type="ECO:0000256" key="2">
    <source>
        <dbReference type="ARBA" id="ARBA00038471"/>
    </source>
</evidence>